<dbReference type="EMBL" id="RCZP01000002">
    <property type="protein sequence ID" value="TPG60514.1"/>
    <property type="molecule type" value="Genomic_DNA"/>
</dbReference>
<dbReference type="OrthoDB" id="7276767at2"/>
<evidence type="ECO:0000313" key="2">
    <source>
        <dbReference type="Proteomes" id="UP000317078"/>
    </source>
</evidence>
<proteinExistence type="predicted"/>
<accession>A0A502GF49</accession>
<gene>
    <name evidence="1" type="ORF">EAH89_03880</name>
</gene>
<keyword evidence="2" id="KW-1185">Reference proteome</keyword>
<organism evidence="1 2">
    <name type="scientific">Muricoccus nepalensis</name>
    <dbReference type="NCBI Taxonomy" id="1854500"/>
    <lineage>
        <taxon>Bacteria</taxon>
        <taxon>Pseudomonadati</taxon>
        <taxon>Pseudomonadota</taxon>
        <taxon>Alphaproteobacteria</taxon>
        <taxon>Acetobacterales</taxon>
        <taxon>Roseomonadaceae</taxon>
        <taxon>Muricoccus</taxon>
    </lineage>
</organism>
<protein>
    <submittedName>
        <fullName evidence="1">Uncharacterized protein</fullName>
    </submittedName>
</protein>
<dbReference type="AlphaFoldDB" id="A0A502GF49"/>
<dbReference type="Proteomes" id="UP000317078">
    <property type="component" value="Unassembled WGS sequence"/>
</dbReference>
<name>A0A502GF49_9PROT</name>
<reference evidence="1 2" key="1">
    <citation type="journal article" date="2019" name="Environ. Microbiol.">
        <title>Species interactions and distinct microbial communities in high Arctic permafrost affected cryosols are associated with the CH4 and CO2 gas fluxes.</title>
        <authorList>
            <person name="Altshuler I."/>
            <person name="Hamel J."/>
            <person name="Turney S."/>
            <person name="Magnuson E."/>
            <person name="Levesque R."/>
            <person name="Greer C."/>
            <person name="Whyte L.G."/>
        </authorList>
    </citation>
    <scope>NUCLEOTIDE SEQUENCE [LARGE SCALE GENOMIC DNA]</scope>
    <source>
        <strain evidence="1 2">S9.3B</strain>
    </source>
</reference>
<sequence length="113" mass="12321">MARSTAAAPKRAPAPTRAAFNRLSATLQRGASPERMVREVESVVDDLRAAGDEEELRAWLEELHEGFQESTEAAIEAIDEVEPTEKAARRHAENAANAMAAIRDAFGRHLGRA</sequence>
<dbReference type="RefSeq" id="WP_140881442.1">
    <property type="nucleotide sequence ID" value="NZ_RCZP01000002.1"/>
</dbReference>
<comment type="caution">
    <text evidence="1">The sequence shown here is derived from an EMBL/GenBank/DDBJ whole genome shotgun (WGS) entry which is preliminary data.</text>
</comment>
<evidence type="ECO:0000313" key="1">
    <source>
        <dbReference type="EMBL" id="TPG60514.1"/>
    </source>
</evidence>